<evidence type="ECO:0000313" key="2">
    <source>
        <dbReference type="EMBL" id="KAL3807654.1"/>
    </source>
</evidence>
<reference evidence="2 3" key="1">
    <citation type="submission" date="2024-10" db="EMBL/GenBank/DDBJ databases">
        <title>Updated reference genomes for cyclostephanoid diatoms.</title>
        <authorList>
            <person name="Roberts W.R."/>
            <person name="Alverson A.J."/>
        </authorList>
    </citation>
    <scope>NUCLEOTIDE SEQUENCE [LARGE SCALE GENOMIC DNA]</scope>
    <source>
        <strain evidence="2 3">AJA228-03</strain>
    </source>
</reference>
<feature type="region of interest" description="Disordered" evidence="1">
    <location>
        <begin position="92"/>
        <end position="114"/>
    </location>
</feature>
<feature type="compositionally biased region" description="Low complexity" evidence="1">
    <location>
        <begin position="7"/>
        <end position="21"/>
    </location>
</feature>
<gene>
    <name evidence="2" type="ORF">ACHAXA_007944</name>
</gene>
<dbReference type="PANTHER" id="PTHR14552:SF21">
    <property type="entry name" value="DCTP PYROPHOSPHATASE 1"/>
    <property type="match status" value="1"/>
</dbReference>
<dbReference type="CDD" id="cd11537">
    <property type="entry name" value="NTP-PPase_RS21-C6_like"/>
    <property type="match status" value="1"/>
</dbReference>
<evidence type="ECO:0000256" key="1">
    <source>
        <dbReference type="SAM" id="MobiDB-lite"/>
    </source>
</evidence>
<feature type="region of interest" description="Disordered" evidence="1">
    <location>
        <begin position="1"/>
        <end position="21"/>
    </location>
</feature>
<dbReference type="AlphaFoldDB" id="A0ABD3R3U6"/>
<comment type="caution">
    <text evidence="2">The sequence shown here is derived from an EMBL/GenBank/DDBJ whole genome shotgun (WGS) entry which is preliminary data.</text>
</comment>
<organism evidence="2 3">
    <name type="scientific">Cyclostephanos tholiformis</name>
    <dbReference type="NCBI Taxonomy" id="382380"/>
    <lineage>
        <taxon>Eukaryota</taxon>
        <taxon>Sar</taxon>
        <taxon>Stramenopiles</taxon>
        <taxon>Ochrophyta</taxon>
        <taxon>Bacillariophyta</taxon>
        <taxon>Coscinodiscophyceae</taxon>
        <taxon>Thalassiosirophycidae</taxon>
        <taxon>Stephanodiscales</taxon>
        <taxon>Stephanodiscaceae</taxon>
        <taxon>Cyclostephanos</taxon>
    </lineage>
</organism>
<dbReference type="EMBL" id="JALLPB020000602">
    <property type="protein sequence ID" value="KAL3807654.1"/>
    <property type="molecule type" value="Genomic_DNA"/>
</dbReference>
<dbReference type="InterPro" id="IPR025984">
    <property type="entry name" value="DCTPP"/>
</dbReference>
<accession>A0ABD3R3U6</accession>
<keyword evidence="3" id="KW-1185">Reference proteome</keyword>
<dbReference type="Gene3D" id="1.10.287.1080">
    <property type="entry name" value="MazG-like"/>
    <property type="match status" value="2"/>
</dbReference>
<dbReference type="SUPFAM" id="SSF101386">
    <property type="entry name" value="all-alpha NTP pyrophosphatases"/>
    <property type="match status" value="2"/>
</dbReference>
<dbReference type="PANTHER" id="PTHR14552">
    <property type="match status" value="1"/>
</dbReference>
<evidence type="ECO:0000313" key="3">
    <source>
        <dbReference type="Proteomes" id="UP001530377"/>
    </source>
</evidence>
<sequence>MPPYNISSPPRRSSTRPPLSSMITSRVAFSTIEDRAKVIVASSSSSSSSRGSGATVAEARDEIFRLGATVGRACDIFLSYPRDVVVVDAVDDDDDNYDDHPSRLGPSLAGGDAKEEEEVKEEEVSAAAAAVDPVCGEIFLRLFDLSGMCSVDLRTCVLKKMELNGKKYPVELCKGKSGKYTDYSDQTGITTTVGQSTIDSPTKSCTDDMEDDTTVEGITLLVRNFANERQWYRYHTPRNIALAIMGELGELSELFQWLGDGNDRVADVLTEEMLDKVGQEIADVAIYLIRLCDVCHVPLGGVSMHLLDERP</sequence>
<dbReference type="Proteomes" id="UP001530377">
    <property type="component" value="Unassembled WGS sequence"/>
</dbReference>
<name>A0ABD3R3U6_9STRA</name>
<evidence type="ECO:0008006" key="4">
    <source>
        <dbReference type="Google" id="ProtNLM"/>
    </source>
</evidence>
<proteinExistence type="predicted"/>
<protein>
    <recommendedName>
        <fullName evidence="4">dCTP pyrophosphatase 1</fullName>
    </recommendedName>
</protein>